<sequence>MGLRRGARGTGSCCLRWTGRAGRGEPWGNMSQQGGGREGEIRAEEAVEGREVWRGVAYLGDLGIGCARKRRRDDGEDEIISSRHQGSVLPLSPTPAAAHPSSERADSDASHATQHRSLHKPRASITTFIPAFSIINSTPSGRRLIEIFRPSLIPPISSDRKHRKNAHKQLFPECSASKPQSCMPKTPPPFLSVVANDSPSYSMLGPCQTRLHDYACWGSTCLDFLRSIWPSSCSRHSSGREIYVRAVSIHARNGQKLRPLQHLYRSQHFRHVSPVTDADVGMLDAVFLVWRSRDCEPIVEPITTHEPIFVASRTLSALGRGLPEQCQLPRHDVARPSTRMHLTSSALSSPLQLRLPRGY</sequence>
<dbReference type="AlphaFoldDB" id="A0A371DWY1"/>
<reference evidence="2 3" key="1">
    <citation type="journal article" date="2018" name="Biotechnol. Biofuels">
        <title>Integrative visual omics of the white-rot fungus Polyporus brumalis exposes the biotechnological potential of its oxidative enzymes for delignifying raw plant biomass.</title>
        <authorList>
            <person name="Miyauchi S."/>
            <person name="Rancon A."/>
            <person name="Drula E."/>
            <person name="Hage H."/>
            <person name="Chaduli D."/>
            <person name="Favel A."/>
            <person name="Grisel S."/>
            <person name="Henrissat B."/>
            <person name="Herpoel-Gimbert I."/>
            <person name="Ruiz-Duenas F.J."/>
            <person name="Chevret D."/>
            <person name="Hainaut M."/>
            <person name="Lin J."/>
            <person name="Wang M."/>
            <person name="Pangilinan J."/>
            <person name="Lipzen A."/>
            <person name="Lesage-Meessen L."/>
            <person name="Navarro D."/>
            <person name="Riley R."/>
            <person name="Grigoriev I.V."/>
            <person name="Zhou S."/>
            <person name="Raouche S."/>
            <person name="Rosso M.N."/>
        </authorList>
    </citation>
    <scope>NUCLEOTIDE SEQUENCE [LARGE SCALE GENOMIC DNA]</scope>
    <source>
        <strain evidence="2 3">BRFM 1820</strain>
    </source>
</reference>
<dbReference type="Proteomes" id="UP000256964">
    <property type="component" value="Unassembled WGS sequence"/>
</dbReference>
<dbReference type="EMBL" id="KZ857379">
    <property type="protein sequence ID" value="RDX57057.1"/>
    <property type="molecule type" value="Genomic_DNA"/>
</dbReference>
<name>A0A371DWY1_9APHY</name>
<keyword evidence="3" id="KW-1185">Reference proteome</keyword>
<feature type="region of interest" description="Disordered" evidence="1">
    <location>
        <begin position="77"/>
        <end position="120"/>
    </location>
</feature>
<gene>
    <name evidence="2" type="ORF">OH76DRAFT_10661</name>
</gene>
<organism evidence="2 3">
    <name type="scientific">Lentinus brumalis</name>
    <dbReference type="NCBI Taxonomy" id="2498619"/>
    <lineage>
        <taxon>Eukaryota</taxon>
        <taxon>Fungi</taxon>
        <taxon>Dikarya</taxon>
        <taxon>Basidiomycota</taxon>
        <taxon>Agaricomycotina</taxon>
        <taxon>Agaricomycetes</taxon>
        <taxon>Polyporales</taxon>
        <taxon>Polyporaceae</taxon>
        <taxon>Lentinus</taxon>
    </lineage>
</organism>
<protein>
    <submittedName>
        <fullName evidence="2">Uncharacterized protein</fullName>
    </submittedName>
</protein>
<accession>A0A371DWY1</accession>
<evidence type="ECO:0000313" key="2">
    <source>
        <dbReference type="EMBL" id="RDX57057.1"/>
    </source>
</evidence>
<proteinExistence type="predicted"/>
<evidence type="ECO:0000313" key="3">
    <source>
        <dbReference type="Proteomes" id="UP000256964"/>
    </source>
</evidence>
<evidence type="ECO:0000256" key="1">
    <source>
        <dbReference type="SAM" id="MobiDB-lite"/>
    </source>
</evidence>
<feature type="region of interest" description="Disordered" evidence="1">
    <location>
        <begin position="22"/>
        <end position="42"/>
    </location>
</feature>